<dbReference type="PATRIC" id="fig|1915.4.peg.4081"/>
<evidence type="ECO:0000313" key="2">
    <source>
        <dbReference type="Proteomes" id="UP000092598"/>
    </source>
</evidence>
<evidence type="ECO:0000313" key="1">
    <source>
        <dbReference type="EMBL" id="ANS65933.1"/>
    </source>
</evidence>
<reference evidence="1 2" key="1">
    <citation type="submission" date="2016-07" db="EMBL/GenBank/DDBJ databases">
        <title>Enhancement of antibiotic productionsby engineered nitrateutilization in actinobacteria.</title>
        <authorList>
            <person name="Meng S.C."/>
        </authorList>
    </citation>
    <scope>NUCLEOTIDE SEQUENCE [LARGE SCALE GENOMIC DNA]</scope>
    <source>
        <strain evidence="1 2">NRRL 2936</strain>
    </source>
</reference>
<dbReference type="AlphaFoldDB" id="A0A1B1MBQ4"/>
<proteinExistence type="predicted"/>
<dbReference type="Proteomes" id="UP000092598">
    <property type="component" value="Chromosome"/>
</dbReference>
<name>A0A1B1MBQ4_STRLN</name>
<dbReference type="EMBL" id="CP016438">
    <property type="protein sequence ID" value="ANS65933.1"/>
    <property type="molecule type" value="Genomic_DNA"/>
</dbReference>
<gene>
    <name evidence="1" type="ORF">SLINC_3709</name>
</gene>
<keyword evidence="2" id="KW-1185">Reference proteome</keyword>
<protein>
    <submittedName>
        <fullName evidence="1">Uncharacterized protein</fullName>
    </submittedName>
</protein>
<accession>A0A1B1MBQ4</accession>
<dbReference type="KEGG" id="sls:SLINC_3709"/>
<organism evidence="1 2">
    <name type="scientific">Streptomyces lincolnensis</name>
    <dbReference type="NCBI Taxonomy" id="1915"/>
    <lineage>
        <taxon>Bacteria</taxon>
        <taxon>Bacillati</taxon>
        <taxon>Actinomycetota</taxon>
        <taxon>Actinomycetes</taxon>
        <taxon>Kitasatosporales</taxon>
        <taxon>Streptomycetaceae</taxon>
        <taxon>Streptomyces</taxon>
    </lineage>
</organism>
<sequence length="205" mass="22248">MIAAQYGGLAGDHASVLVPLRQWRRAADGSVEDGGATVDVRLTRAPSGWQVCDLHPSRPGRPLARPGALIRRTVTHDHIHLPPAADADIRAGHLHPAPLRALLTLAESYDIDVSVVHTGHPRNVFGTSRLSDHTRMRAFDVWAVNGRPVSDPTTPHALIDGFMRAAARAGAYRVGGPRLLGRGGEVFFTDRAHRDHLHMAFDSDE</sequence>